<dbReference type="SFLD" id="SFLDF00562">
    <property type="entry name" value="HemN-like__clustered_with_heat"/>
    <property type="match status" value="1"/>
</dbReference>
<comment type="function">
    <text evidence="10">Probably acts as a heme chaperone, transferring heme to an unknown acceptor. Binds one molecule of heme per monomer, possibly covalently. Binds 1 [4Fe-4S] cluster. The cluster is coordinated with 3 cysteines and an exchangeable S-adenosyl-L-methionine.</text>
</comment>
<feature type="domain" description="Radical SAM core" evidence="11">
    <location>
        <begin position="1"/>
        <end position="237"/>
    </location>
</feature>
<keyword evidence="8 10" id="KW-0411">Iron-sulfur</keyword>
<proteinExistence type="inferred from homology"/>
<dbReference type="RefSeq" id="WP_116685777.1">
    <property type="nucleotide sequence ID" value="NZ_CAWNYD010000001.1"/>
</dbReference>
<evidence type="ECO:0000256" key="6">
    <source>
        <dbReference type="ARBA" id="ARBA00022723"/>
    </source>
</evidence>
<dbReference type="Pfam" id="PF04055">
    <property type="entry name" value="Radical_SAM"/>
    <property type="match status" value="1"/>
</dbReference>
<dbReference type="InterPro" id="IPR010723">
    <property type="entry name" value="HemN_C"/>
</dbReference>
<keyword evidence="10" id="KW-0963">Cytoplasm</keyword>
<dbReference type="InterPro" id="IPR058240">
    <property type="entry name" value="rSAM_sf"/>
</dbReference>
<evidence type="ECO:0000256" key="5">
    <source>
        <dbReference type="ARBA" id="ARBA00022691"/>
    </source>
</evidence>
<reference evidence="12 13" key="1">
    <citation type="submission" date="2018-04" db="EMBL/GenBank/DDBJ databases">
        <title>Thalassorhabdus spongiae gen. nov., sp. nov., isolated from a marine sponge in South-West Iceland.</title>
        <authorList>
            <person name="Knobloch S."/>
            <person name="Daussin A."/>
            <person name="Johannsson R."/>
            <person name="Marteinsson V.T."/>
        </authorList>
    </citation>
    <scope>NUCLEOTIDE SEQUENCE [LARGE SCALE GENOMIC DNA]</scope>
    <source>
        <strain evidence="12 13">Hp12</strain>
    </source>
</reference>
<comment type="cofactor">
    <cofactor evidence="1">
        <name>[4Fe-4S] cluster</name>
        <dbReference type="ChEBI" id="CHEBI:49883"/>
    </cofactor>
</comment>
<evidence type="ECO:0000256" key="7">
    <source>
        <dbReference type="ARBA" id="ARBA00023004"/>
    </source>
</evidence>
<keyword evidence="6 10" id="KW-0479">Metal-binding</keyword>
<dbReference type="SFLD" id="SFLDS00029">
    <property type="entry name" value="Radical_SAM"/>
    <property type="match status" value="1"/>
</dbReference>
<dbReference type="PANTHER" id="PTHR13932">
    <property type="entry name" value="COPROPORPHYRINIGEN III OXIDASE"/>
    <property type="match status" value="1"/>
</dbReference>
<dbReference type="GO" id="GO:0004109">
    <property type="term" value="F:coproporphyrinogen oxidase activity"/>
    <property type="evidence" value="ECO:0007669"/>
    <property type="project" value="InterPro"/>
</dbReference>
<keyword evidence="9 10" id="KW-0143">Chaperone</keyword>
<dbReference type="PANTHER" id="PTHR13932:SF5">
    <property type="entry name" value="RADICAL S-ADENOSYL METHIONINE DOMAIN-CONTAINING PROTEIN 1, MITOCHONDRIAL"/>
    <property type="match status" value="1"/>
</dbReference>
<evidence type="ECO:0000256" key="4">
    <source>
        <dbReference type="ARBA" id="ARBA00022617"/>
    </source>
</evidence>
<dbReference type="EMBL" id="QDDL01000001">
    <property type="protein sequence ID" value="PVZ72192.1"/>
    <property type="molecule type" value="Genomic_DNA"/>
</dbReference>
<evidence type="ECO:0000256" key="3">
    <source>
        <dbReference type="ARBA" id="ARBA00017228"/>
    </source>
</evidence>
<protein>
    <recommendedName>
        <fullName evidence="3 10">Heme chaperone HemW</fullName>
    </recommendedName>
</protein>
<name>A0A2V1H6Y0_9GAMM</name>
<dbReference type="Gene3D" id="3.20.20.70">
    <property type="entry name" value="Aldolase class I"/>
    <property type="match status" value="1"/>
</dbReference>
<dbReference type="GO" id="GO:0005737">
    <property type="term" value="C:cytoplasm"/>
    <property type="evidence" value="ECO:0007669"/>
    <property type="project" value="UniProtKB-SubCell"/>
</dbReference>
<dbReference type="CDD" id="cd01335">
    <property type="entry name" value="Radical_SAM"/>
    <property type="match status" value="1"/>
</dbReference>
<accession>A0A2V1H6Y0</accession>
<dbReference type="InterPro" id="IPR004559">
    <property type="entry name" value="HemW-like"/>
</dbReference>
<evidence type="ECO:0000313" key="12">
    <source>
        <dbReference type="EMBL" id="PVZ72192.1"/>
    </source>
</evidence>
<dbReference type="GO" id="GO:0046872">
    <property type="term" value="F:metal ion binding"/>
    <property type="evidence" value="ECO:0007669"/>
    <property type="project" value="UniProtKB-UniRule"/>
</dbReference>
<dbReference type="AlphaFoldDB" id="A0A2V1H6Y0"/>
<keyword evidence="4 10" id="KW-0349">Heme</keyword>
<evidence type="ECO:0000256" key="2">
    <source>
        <dbReference type="ARBA" id="ARBA00006100"/>
    </source>
</evidence>
<dbReference type="GO" id="GO:0051539">
    <property type="term" value="F:4 iron, 4 sulfur cluster binding"/>
    <property type="evidence" value="ECO:0007669"/>
    <property type="project" value="UniProtKB-UniRule"/>
</dbReference>
<dbReference type="GO" id="GO:0006779">
    <property type="term" value="P:porphyrin-containing compound biosynthetic process"/>
    <property type="evidence" value="ECO:0007669"/>
    <property type="project" value="InterPro"/>
</dbReference>
<gene>
    <name evidence="12" type="ORF">DC094_04025</name>
</gene>
<evidence type="ECO:0000256" key="8">
    <source>
        <dbReference type="ARBA" id="ARBA00023014"/>
    </source>
</evidence>
<keyword evidence="5 10" id="KW-0949">S-adenosyl-L-methionine</keyword>
<dbReference type="InterPro" id="IPR006638">
    <property type="entry name" value="Elp3/MiaA/NifB-like_rSAM"/>
</dbReference>
<dbReference type="InterPro" id="IPR013785">
    <property type="entry name" value="Aldolase_TIM"/>
</dbReference>
<dbReference type="SUPFAM" id="SSF102114">
    <property type="entry name" value="Radical SAM enzymes"/>
    <property type="match status" value="1"/>
</dbReference>
<comment type="caution">
    <text evidence="12">The sequence shown here is derived from an EMBL/GenBank/DDBJ whole genome shotgun (WGS) entry which is preliminary data.</text>
</comment>
<dbReference type="InterPro" id="IPR034505">
    <property type="entry name" value="Coproporphyrinogen-III_oxidase"/>
</dbReference>
<evidence type="ECO:0000259" key="11">
    <source>
        <dbReference type="PROSITE" id="PS51918"/>
    </source>
</evidence>
<evidence type="ECO:0000256" key="1">
    <source>
        <dbReference type="ARBA" id="ARBA00001966"/>
    </source>
</evidence>
<dbReference type="Proteomes" id="UP000244906">
    <property type="component" value="Unassembled WGS sequence"/>
</dbReference>
<organism evidence="12 13">
    <name type="scientific">Pelagibaculum spongiae</name>
    <dbReference type="NCBI Taxonomy" id="2080658"/>
    <lineage>
        <taxon>Bacteria</taxon>
        <taxon>Pseudomonadati</taxon>
        <taxon>Pseudomonadota</taxon>
        <taxon>Gammaproteobacteria</taxon>
        <taxon>Oceanospirillales</taxon>
        <taxon>Pelagibaculum</taxon>
    </lineage>
</organism>
<dbReference type="NCBIfam" id="TIGR00539">
    <property type="entry name" value="hemN_rel"/>
    <property type="match status" value="1"/>
</dbReference>
<dbReference type="SFLD" id="SFLDG01082">
    <property type="entry name" value="B12-binding_domain_containing"/>
    <property type="match status" value="1"/>
</dbReference>
<dbReference type="SFLD" id="SFLDG01065">
    <property type="entry name" value="anaerobic_coproporphyrinogen-I"/>
    <property type="match status" value="1"/>
</dbReference>
<dbReference type="SFLD" id="SFLDF00288">
    <property type="entry name" value="HemN-like__clustered_with_nucl"/>
    <property type="match status" value="1"/>
</dbReference>
<dbReference type="SMART" id="SM00729">
    <property type="entry name" value="Elp3"/>
    <property type="match status" value="1"/>
</dbReference>
<evidence type="ECO:0000256" key="10">
    <source>
        <dbReference type="RuleBase" id="RU364116"/>
    </source>
</evidence>
<keyword evidence="13" id="KW-1185">Reference proteome</keyword>
<evidence type="ECO:0000256" key="9">
    <source>
        <dbReference type="ARBA" id="ARBA00023186"/>
    </source>
</evidence>
<dbReference type="Pfam" id="PF06969">
    <property type="entry name" value="HemN_C"/>
    <property type="match status" value="1"/>
</dbReference>
<dbReference type="InterPro" id="IPR007197">
    <property type="entry name" value="rSAM"/>
</dbReference>
<comment type="similarity">
    <text evidence="2">Belongs to the anaerobic coproporphyrinogen-III oxidase family. HemW subfamily.</text>
</comment>
<dbReference type="OrthoDB" id="9808022at2"/>
<sequence>MIPLSLYIHIPWCVRKCPYCDFNSHEQKSALPEQQYVSALLEDLDRELDLYYQRSLARPNQLESIFIGGGTPSLFSPEALNLMLRGIEQRIAFAPNMEVTLEANPGTAEAAKFKEYRDIGINRLSIGVQSFHDQFLQKLGRIHGRKEAIAAAEMAHDAGFKRFNLDLMFGLPGQTPQQAMEDLQTALDLEAPHLSWYQLTLEPNTAFYHNPPTLPEDDALWDIQQAGSRLLNDAGFNQYEISAWQRDGQPSQHNMNYWSFGDYLGIGAGAHGKLTLANQADGLDIIRRHKFRNPKDYLNTEKGYLAGQNSVPMEDRPLEFMMNALRLKSGVASELFLQRTGLELSSTESSIQKAISLGLIKEDNSVIAPTEKGFGYLNNLLEIFVGDQIVELK</sequence>
<keyword evidence="7 10" id="KW-0408">Iron</keyword>
<keyword evidence="10" id="KW-0004">4Fe-4S</keyword>
<dbReference type="PROSITE" id="PS51918">
    <property type="entry name" value="RADICAL_SAM"/>
    <property type="match status" value="1"/>
</dbReference>
<comment type="subcellular location">
    <subcellularLocation>
        <location evidence="10">Cytoplasm</location>
    </subcellularLocation>
</comment>
<evidence type="ECO:0000313" key="13">
    <source>
        <dbReference type="Proteomes" id="UP000244906"/>
    </source>
</evidence>